<comment type="subcellular location">
    <subcellularLocation>
        <location evidence="1">Secreted</location>
        <location evidence="1">Cell wall</location>
    </subcellularLocation>
</comment>
<keyword evidence="8" id="KW-0472">Membrane</keyword>
<accession>A0A0R0KN67</accession>
<dbReference type="SMR" id="A0A0R0KN67"/>
<evidence type="ECO:0000313" key="11">
    <source>
        <dbReference type="EMBL" id="KRH68398.1"/>
    </source>
</evidence>
<proteinExistence type="inferred from homology"/>
<feature type="domain" description="Pectinesterase inhibitor" evidence="10">
    <location>
        <begin position="52"/>
        <end position="143"/>
    </location>
</feature>
<dbReference type="Gramene" id="KRH68398">
    <property type="protein sequence ID" value="KRH68398"/>
    <property type="gene ID" value="GLYMA_03G228400"/>
</dbReference>
<dbReference type="GO" id="GO:0042545">
    <property type="term" value="P:cell wall modification"/>
    <property type="evidence" value="ECO:0007669"/>
    <property type="project" value="InterPro"/>
</dbReference>
<feature type="transmembrane region" description="Helical" evidence="8">
    <location>
        <begin position="12"/>
        <end position="34"/>
    </location>
</feature>
<dbReference type="STRING" id="3847.A0A0R0KN67"/>
<comment type="similarity">
    <text evidence="4">In the C-terminal section; belongs to the pectinesterase family.</text>
</comment>
<evidence type="ECO:0000256" key="6">
    <source>
        <dbReference type="ARBA" id="ARBA00022801"/>
    </source>
</evidence>
<dbReference type="UniPathway" id="UPA00545">
    <property type="reaction ID" value="UER00823"/>
</dbReference>
<evidence type="ECO:0000256" key="8">
    <source>
        <dbReference type="SAM" id="Phobius"/>
    </source>
</evidence>
<dbReference type="InterPro" id="IPR035513">
    <property type="entry name" value="Invertase/methylesterase_inhib"/>
</dbReference>
<comment type="similarity">
    <text evidence="3">In the N-terminal section; belongs to the PMEI family.</text>
</comment>
<dbReference type="GO" id="GO:0046910">
    <property type="term" value="F:pectinesterase inhibitor activity"/>
    <property type="evidence" value="ECO:0000318"/>
    <property type="project" value="GO_Central"/>
</dbReference>
<evidence type="ECO:0000256" key="4">
    <source>
        <dbReference type="ARBA" id="ARBA00007786"/>
    </source>
</evidence>
<evidence type="ECO:0000256" key="7">
    <source>
        <dbReference type="ARBA" id="ARBA00023085"/>
    </source>
</evidence>
<reference evidence="11 12" key="1">
    <citation type="journal article" date="2010" name="Nature">
        <title>Genome sequence of the palaeopolyploid soybean.</title>
        <authorList>
            <person name="Schmutz J."/>
            <person name="Cannon S.B."/>
            <person name="Schlueter J."/>
            <person name="Ma J."/>
            <person name="Mitros T."/>
            <person name="Nelson W."/>
            <person name="Hyten D.L."/>
            <person name="Song Q."/>
            <person name="Thelen J.J."/>
            <person name="Cheng J."/>
            <person name="Xu D."/>
            <person name="Hellsten U."/>
            <person name="May G.D."/>
            <person name="Yu Y."/>
            <person name="Sakurai T."/>
            <person name="Umezawa T."/>
            <person name="Bhattacharyya M.K."/>
            <person name="Sandhu D."/>
            <person name="Valliyodan B."/>
            <person name="Lindquist E."/>
            <person name="Peto M."/>
            <person name="Grant D."/>
            <person name="Shu S."/>
            <person name="Goodstein D."/>
            <person name="Barry K."/>
            <person name="Futrell-Griggs M."/>
            <person name="Abernathy B."/>
            <person name="Du J."/>
            <person name="Tian Z."/>
            <person name="Zhu L."/>
            <person name="Gill N."/>
            <person name="Joshi T."/>
            <person name="Libault M."/>
            <person name="Sethuraman A."/>
            <person name="Zhang X.-C."/>
            <person name="Shinozaki K."/>
            <person name="Nguyen H.T."/>
            <person name="Wing R.A."/>
            <person name="Cregan P."/>
            <person name="Specht J."/>
            <person name="Grimwood J."/>
            <person name="Rokhsar D."/>
            <person name="Stacey G."/>
            <person name="Shoemaker R.C."/>
            <person name="Jackson S.A."/>
        </authorList>
    </citation>
    <scope>NUCLEOTIDE SEQUENCE</scope>
    <source>
        <strain evidence="12">cv. Williams 82</strain>
        <tissue evidence="11">Callus</tissue>
    </source>
</reference>
<protein>
    <submittedName>
        <fullName evidence="11 12">Uncharacterized protein</fullName>
    </submittedName>
</protein>
<dbReference type="Pfam" id="PF04043">
    <property type="entry name" value="PMEI"/>
    <property type="match status" value="1"/>
</dbReference>
<dbReference type="Proteomes" id="UP000008827">
    <property type="component" value="Chromosome 3"/>
</dbReference>
<dbReference type="GO" id="GO:0030599">
    <property type="term" value="F:pectinesterase activity"/>
    <property type="evidence" value="ECO:0000318"/>
    <property type="project" value="GO_Central"/>
</dbReference>
<evidence type="ECO:0000256" key="2">
    <source>
        <dbReference type="ARBA" id="ARBA00005184"/>
    </source>
</evidence>
<dbReference type="SUPFAM" id="SSF51126">
    <property type="entry name" value="Pectin lyase-like"/>
    <property type="match status" value="1"/>
</dbReference>
<comment type="pathway">
    <text evidence="2">Glycan metabolism; pectin degradation; 2-dehydro-3-deoxy-D-gluconate from pectin: step 1/5.</text>
</comment>
<dbReference type="InParanoid" id="A0A0R0KN67"/>
<gene>
    <name evidence="11" type="ORF">GLYMA_03G228400</name>
</gene>
<dbReference type="InterPro" id="IPR012334">
    <property type="entry name" value="Pectin_lyas_fold"/>
</dbReference>
<evidence type="ECO:0000256" key="3">
    <source>
        <dbReference type="ARBA" id="ARBA00006027"/>
    </source>
</evidence>
<dbReference type="Gene3D" id="2.160.20.10">
    <property type="entry name" value="Single-stranded right-handed beta-helix, Pectin lyase-like"/>
    <property type="match status" value="1"/>
</dbReference>
<evidence type="ECO:0000256" key="5">
    <source>
        <dbReference type="ARBA" id="ARBA00022512"/>
    </source>
</evidence>
<reference evidence="12" key="2">
    <citation type="submission" date="2018-02" db="UniProtKB">
        <authorList>
            <consortium name="EnsemblPlants"/>
        </authorList>
    </citation>
    <scope>IDENTIFICATION</scope>
    <source>
        <strain evidence="12">Williams 82</strain>
    </source>
</reference>
<dbReference type="PANTHER" id="PTHR31707">
    <property type="entry name" value="PECTINESTERASE"/>
    <property type="match status" value="1"/>
</dbReference>
<organism evidence="11">
    <name type="scientific">Glycine max</name>
    <name type="common">Soybean</name>
    <name type="synonym">Glycine hispida</name>
    <dbReference type="NCBI Taxonomy" id="3847"/>
    <lineage>
        <taxon>Eukaryota</taxon>
        <taxon>Viridiplantae</taxon>
        <taxon>Streptophyta</taxon>
        <taxon>Embryophyta</taxon>
        <taxon>Tracheophyta</taxon>
        <taxon>Spermatophyta</taxon>
        <taxon>Magnoliopsida</taxon>
        <taxon>eudicotyledons</taxon>
        <taxon>Gunneridae</taxon>
        <taxon>Pentapetalae</taxon>
        <taxon>rosids</taxon>
        <taxon>fabids</taxon>
        <taxon>Fabales</taxon>
        <taxon>Fabaceae</taxon>
        <taxon>Papilionoideae</taxon>
        <taxon>50 kb inversion clade</taxon>
        <taxon>NPAAA clade</taxon>
        <taxon>indigoferoid/millettioid clade</taxon>
        <taxon>Phaseoleae</taxon>
        <taxon>Glycine</taxon>
        <taxon>Glycine subgen. Soja</taxon>
    </lineage>
</organism>
<dbReference type="SUPFAM" id="SSF101148">
    <property type="entry name" value="Plant invertase/pectin methylesterase inhibitor"/>
    <property type="match status" value="1"/>
</dbReference>
<keyword evidence="7" id="KW-0063">Aspartyl esterase</keyword>
<keyword evidence="5" id="KW-0964">Secreted</keyword>
<keyword evidence="13" id="KW-1185">Reference proteome</keyword>
<evidence type="ECO:0000259" key="10">
    <source>
        <dbReference type="Pfam" id="PF04043"/>
    </source>
</evidence>
<dbReference type="GO" id="GO:0045490">
    <property type="term" value="P:pectin catabolic process"/>
    <property type="evidence" value="ECO:0007669"/>
    <property type="project" value="UniProtKB-UniPathway"/>
</dbReference>
<dbReference type="InterPro" id="IPR000070">
    <property type="entry name" value="Pectinesterase_cat"/>
</dbReference>
<dbReference type="EMBL" id="CM000836">
    <property type="protein sequence ID" value="KRH68398.1"/>
    <property type="molecule type" value="Genomic_DNA"/>
</dbReference>
<dbReference type="EnsemblPlants" id="KRH68398">
    <property type="protein sequence ID" value="KRH68398"/>
    <property type="gene ID" value="GLYMA_03G228400"/>
</dbReference>
<evidence type="ECO:0000256" key="1">
    <source>
        <dbReference type="ARBA" id="ARBA00004191"/>
    </source>
</evidence>
<sequence length="505" mass="56694">MDDDSKEKERLTFNIAIMVASMIAIAMVTVSVVAHTDGPKQDAGKNVKTLLSVCSKTEDPESCFRMLKHVGEKATVLKAAINATLTEFLTLLQQESYKDCLELLSLGIEELQSLYFVASFHVELCKLNLDDVMNSLSAVISYEVLGYSLKVPVLLTRIALSIVHNFSERPNRREARLMLEEFPRWFPATERKMIESNQGDNGGGEQWPINVVVAQYGRRHLSTIADSVLNACPKNKTIACVIYVKRGKYEKRVVIPKGVNQVFMYGDGPAHTIVTDSNTRDPKTLTTSFRAATFVVMGKGFICKDMGFTAPADIGGAPTLLVLSDHSAFFNCKIDGNEGTLLAVAQRQFYRDCEILGRVTQNSHIIVKPRNSSDLVLRRNVVSAQSRLDKHQTTGLVIQNYTITAHGQNMNTLNATTYLRSPYSEYSRTIIMESFIGDVIHPKGWCKWSDNAIETRTDKRVKWNGYSTIFERDQMVSYTVGRFVQTDQWLLNRGIPYEIGFLVQN</sequence>
<feature type="domain" description="Pectinesterase catalytic" evidence="9">
    <location>
        <begin position="210"/>
        <end position="486"/>
    </location>
</feature>
<dbReference type="CDD" id="cd15798">
    <property type="entry name" value="PMEI-like_3"/>
    <property type="match status" value="1"/>
</dbReference>
<dbReference type="InterPro" id="IPR011050">
    <property type="entry name" value="Pectin_lyase_fold/virulence"/>
</dbReference>
<evidence type="ECO:0000313" key="13">
    <source>
        <dbReference type="Proteomes" id="UP000008827"/>
    </source>
</evidence>
<evidence type="ECO:0000313" key="12">
    <source>
        <dbReference type="EnsemblPlants" id="KRH68398"/>
    </source>
</evidence>
<keyword evidence="8" id="KW-0812">Transmembrane</keyword>
<keyword evidence="5" id="KW-0134">Cell wall</keyword>
<name>A0A0R0KN67_SOYBN</name>
<dbReference type="AlphaFoldDB" id="A0A0R0KN67"/>
<dbReference type="InterPro" id="IPR006501">
    <property type="entry name" value="Pectinesterase_inhib_dom"/>
</dbReference>
<reference evidence="11" key="3">
    <citation type="submission" date="2018-07" db="EMBL/GenBank/DDBJ databases">
        <title>WGS assembly of Glycine max.</title>
        <authorList>
            <person name="Schmutz J."/>
            <person name="Cannon S."/>
            <person name="Schlueter J."/>
            <person name="Ma J."/>
            <person name="Mitros T."/>
            <person name="Nelson W."/>
            <person name="Hyten D."/>
            <person name="Song Q."/>
            <person name="Thelen J."/>
            <person name="Cheng J."/>
            <person name="Xu D."/>
            <person name="Hellsten U."/>
            <person name="May G."/>
            <person name="Yu Y."/>
            <person name="Sakurai T."/>
            <person name="Umezawa T."/>
            <person name="Bhattacharyya M."/>
            <person name="Sandhu D."/>
            <person name="Valliyodan B."/>
            <person name="Lindquist E."/>
            <person name="Peto M."/>
            <person name="Grant D."/>
            <person name="Shu S."/>
            <person name="Goodstein D."/>
            <person name="Barry K."/>
            <person name="Futrell-Griggs M."/>
            <person name="Abernathy B."/>
            <person name="Du J."/>
            <person name="Tian Z."/>
            <person name="Zhu L."/>
            <person name="Gill N."/>
            <person name="Joshi T."/>
            <person name="Libault M."/>
            <person name="Sethuraman A."/>
            <person name="Zhang X."/>
            <person name="Shinozaki K."/>
            <person name="Nguyen H."/>
            <person name="Wing R."/>
            <person name="Cregan P."/>
            <person name="Specht J."/>
            <person name="Grimwood J."/>
            <person name="Rokhsar D."/>
            <person name="Stacey G."/>
            <person name="Shoemaker R."/>
            <person name="Jackson S."/>
        </authorList>
    </citation>
    <scope>NUCLEOTIDE SEQUENCE</scope>
    <source>
        <tissue evidence="11">Callus</tissue>
    </source>
</reference>
<dbReference type="PaxDb" id="3847-GLYMA03G38750.2"/>
<dbReference type="Pfam" id="PF01095">
    <property type="entry name" value="Pectinesterase"/>
    <property type="match status" value="1"/>
</dbReference>
<keyword evidence="8" id="KW-1133">Transmembrane helix</keyword>
<evidence type="ECO:0000259" key="9">
    <source>
        <dbReference type="Pfam" id="PF01095"/>
    </source>
</evidence>
<keyword evidence="6" id="KW-0378">Hydrolase</keyword>